<dbReference type="GO" id="GO:0071949">
    <property type="term" value="F:FAD binding"/>
    <property type="evidence" value="ECO:0007669"/>
    <property type="project" value="InterPro"/>
</dbReference>
<dbReference type="InterPro" id="IPR036249">
    <property type="entry name" value="Thioredoxin-like_sf"/>
</dbReference>
<keyword evidence="4" id="KW-0274">FAD</keyword>
<dbReference type="InterPro" id="IPR050641">
    <property type="entry name" value="RIFMO-like"/>
</dbReference>
<dbReference type="Gene3D" id="3.40.30.20">
    <property type="match status" value="1"/>
</dbReference>
<feature type="domain" description="Phenol hydroxylase-like C-terminal dimerisation" evidence="8">
    <location>
        <begin position="437"/>
        <end position="629"/>
    </location>
</feature>
<sequence>MQFHTDGFHGGDPETFKPAKGRESGQGTLPEKLDVLVVGSGPAGLNMAAQLATFPQINTRIIEQKESRMILGQADGLSCRSLEMFNAFGFAYKIMNEGYHVNETTFWVPDPENVANITRTARVNDVKKGISEMPHIVLNQARVHDMYLEVMSKSASRLEVDYGHKLINLEINQEGEYPNIATIECNGEIKKVHTKYVVGCDSARSVVRKAIGRELIGDYANQPWGVVDILPLTTFPDIHYKSIIKSEEGNIIIIPREGGHLVRLYISLDKIEKRGDSKSITLDFLIEKAKKIFHPYEFESKEVSWWTVYEVGHSVTDKFDDVPEDEMDSRMPHVFIAGDACHTHSAKAGQGMNVSMGDSFNLGWKLISVLLGNSDEKLLHTYSGERLAVARGLVEYDHKWSRFMGAPLDDNETFADAAERIKGQFLKGGTFTAGLSVQYTPSLLTGEATYQNLATKIEIGKRFHSATVIRLGDAKTVHLGHVTKTDAKWRLFAFADGSDPMSTDSTIYKLCDYLAKSPNSPIVKYTAKNEDIDSLISLYGIFQQKHYDLRFEDMHPLLKPNVGKYGLIDYEKIYSIDSKNQEDIFDLRGISKEKGCILIIRPDQYVAHILPLDAYEELEKFFDGFLLRKN</sequence>
<dbReference type="InterPro" id="IPR012941">
    <property type="entry name" value="Phe_hydrox_C_dim_dom"/>
</dbReference>
<dbReference type="PRINTS" id="PR00420">
    <property type="entry name" value="RNGMNOXGNASE"/>
</dbReference>
<reference evidence="9 10" key="1">
    <citation type="submission" date="2020-05" db="EMBL/GenBank/DDBJ databases">
        <title>Complete genome sequencing of Campylobacter and Arcobacter type strains.</title>
        <authorList>
            <person name="Miller W.G."/>
            <person name="Yee E."/>
        </authorList>
    </citation>
    <scope>NUCLEOTIDE SEQUENCE [LARGE SCALE GENOMIC DNA]</scope>
    <source>
        <strain evidence="9 10">LMG 26156</strain>
    </source>
</reference>
<organism evidence="9 10">
    <name type="scientific">Arcobacter venerupis</name>
    <dbReference type="NCBI Taxonomy" id="1054033"/>
    <lineage>
        <taxon>Bacteria</taxon>
        <taxon>Pseudomonadati</taxon>
        <taxon>Campylobacterota</taxon>
        <taxon>Epsilonproteobacteria</taxon>
        <taxon>Campylobacterales</taxon>
        <taxon>Arcobacteraceae</taxon>
        <taxon>Arcobacter</taxon>
    </lineage>
</organism>
<dbReference type="Pfam" id="PF01494">
    <property type="entry name" value="FAD_binding_3"/>
    <property type="match status" value="1"/>
</dbReference>
<name>A0AAE7BAR0_9BACT</name>
<feature type="domain" description="FAD-binding" evidence="7">
    <location>
        <begin position="33"/>
        <end position="395"/>
    </location>
</feature>
<dbReference type="KEGG" id="avp:AVENP_2158"/>
<dbReference type="InterPro" id="IPR038220">
    <property type="entry name" value="PHOX_C_sf"/>
</dbReference>
<dbReference type="Gene3D" id="3.50.50.60">
    <property type="entry name" value="FAD/NAD(P)-binding domain"/>
    <property type="match status" value="1"/>
</dbReference>
<evidence type="ECO:0000256" key="5">
    <source>
        <dbReference type="ARBA" id="ARBA00023002"/>
    </source>
</evidence>
<dbReference type="Proteomes" id="UP000503482">
    <property type="component" value="Chromosome"/>
</dbReference>
<keyword evidence="3" id="KW-0285">Flavoprotein</keyword>
<dbReference type="PANTHER" id="PTHR43004">
    <property type="entry name" value="TRK SYSTEM POTASSIUM UPTAKE PROTEIN"/>
    <property type="match status" value="1"/>
</dbReference>
<evidence type="ECO:0000256" key="4">
    <source>
        <dbReference type="ARBA" id="ARBA00022827"/>
    </source>
</evidence>
<dbReference type="InterPro" id="IPR002938">
    <property type="entry name" value="FAD-bd"/>
</dbReference>
<dbReference type="Gene3D" id="3.30.9.10">
    <property type="entry name" value="D-Amino Acid Oxidase, subunit A, domain 2"/>
    <property type="match status" value="1"/>
</dbReference>
<dbReference type="SUPFAM" id="SSF54373">
    <property type="entry name" value="FAD-linked reductases, C-terminal domain"/>
    <property type="match status" value="1"/>
</dbReference>
<comment type="cofactor">
    <cofactor evidence="1">
        <name>FAD</name>
        <dbReference type="ChEBI" id="CHEBI:57692"/>
    </cofactor>
</comment>
<evidence type="ECO:0000259" key="7">
    <source>
        <dbReference type="Pfam" id="PF01494"/>
    </source>
</evidence>
<evidence type="ECO:0000259" key="8">
    <source>
        <dbReference type="Pfam" id="PF07976"/>
    </source>
</evidence>
<gene>
    <name evidence="9" type="ORF">AVENP_2158</name>
</gene>
<evidence type="ECO:0000256" key="1">
    <source>
        <dbReference type="ARBA" id="ARBA00001974"/>
    </source>
</evidence>
<dbReference type="CDD" id="cd02979">
    <property type="entry name" value="PHOX_C"/>
    <property type="match status" value="1"/>
</dbReference>
<evidence type="ECO:0000256" key="6">
    <source>
        <dbReference type="SAM" id="MobiDB-lite"/>
    </source>
</evidence>
<evidence type="ECO:0000256" key="3">
    <source>
        <dbReference type="ARBA" id="ARBA00022630"/>
    </source>
</evidence>
<protein>
    <submittedName>
        <fullName evidence="9">Phenol 2-monooxygenase</fullName>
    </submittedName>
</protein>
<dbReference type="RefSeq" id="WP_128359410.1">
    <property type="nucleotide sequence ID" value="NZ_CP053840.1"/>
</dbReference>
<dbReference type="GO" id="GO:0016709">
    <property type="term" value="F:oxidoreductase activity, acting on paired donors, with incorporation or reduction of molecular oxygen, NAD(P)H as one donor, and incorporation of one atom of oxygen"/>
    <property type="evidence" value="ECO:0007669"/>
    <property type="project" value="UniProtKB-ARBA"/>
</dbReference>
<evidence type="ECO:0000313" key="9">
    <source>
        <dbReference type="EMBL" id="QKF67686.1"/>
    </source>
</evidence>
<proteinExistence type="inferred from homology"/>
<dbReference type="Pfam" id="PF07976">
    <property type="entry name" value="Phe_hydrox_dim"/>
    <property type="match status" value="1"/>
</dbReference>
<dbReference type="SUPFAM" id="SSF51905">
    <property type="entry name" value="FAD/NAD(P)-binding domain"/>
    <property type="match status" value="1"/>
</dbReference>
<dbReference type="InterPro" id="IPR036188">
    <property type="entry name" value="FAD/NAD-bd_sf"/>
</dbReference>
<evidence type="ECO:0000256" key="2">
    <source>
        <dbReference type="ARBA" id="ARBA00007801"/>
    </source>
</evidence>
<evidence type="ECO:0000313" key="10">
    <source>
        <dbReference type="Proteomes" id="UP000503482"/>
    </source>
</evidence>
<comment type="similarity">
    <text evidence="2">Belongs to the PheA/TfdB FAD monooxygenase family.</text>
</comment>
<dbReference type="NCBIfam" id="NF006144">
    <property type="entry name" value="PRK08294.1"/>
    <property type="match status" value="1"/>
</dbReference>
<dbReference type="PANTHER" id="PTHR43004:SF19">
    <property type="entry name" value="BINDING MONOOXYGENASE, PUTATIVE (JCVI)-RELATED"/>
    <property type="match status" value="1"/>
</dbReference>
<feature type="compositionally biased region" description="Basic and acidic residues" evidence="6">
    <location>
        <begin position="1"/>
        <end position="23"/>
    </location>
</feature>
<keyword evidence="5" id="KW-0560">Oxidoreductase</keyword>
<feature type="region of interest" description="Disordered" evidence="6">
    <location>
        <begin position="1"/>
        <end position="28"/>
    </location>
</feature>
<dbReference type="EMBL" id="CP053840">
    <property type="protein sequence ID" value="QKF67686.1"/>
    <property type="molecule type" value="Genomic_DNA"/>
</dbReference>
<dbReference type="AlphaFoldDB" id="A0AAE7BAR0"/>
<accession>A0AAE7BAR0</accession>
<keyword evidence="10" id="KW-1185">Reference proteome</keyword>
<dbReference type="SUPFAM" id="SSF52833">
    <property type="entry name" value="Thioredoxin-like"/>
    <property type="match status" value="1"/>
</dbReference>